<dbReference type="GO" id="GO:0008897">
    <property type="term" value="F:holo-[acyl-carrier-protein] synthase activity"/>
    <property type="evidence" value="ECO:0007669"/>
    <property type="project" value="InterPro"/>
</dbReference>
<accession>A0A496PJZ1</accession>
<evidence type="ECO:0008006" key="3">
    <source>
        <dbReference type="Google" id="ProtNLM"/>
    </source>
</evidence>
<organism evidence="1 2">
    <name type="scientific">Galactobacter caseinivorans</name>
    <dbReference type="NCBI Taxonomy" id="2676123"/>
    <lineage>
        <taxon>Bacteria</taxon>
        <taxon>Bacillati</taxon>
        <taxon>Actinomycetota</taxon>
        <taxon>Actinomycetes</taxon>
        <taxon>Micrococcales</taxon>
        <taxon>Micrococcaceae</taxon>
        <taxon>Galactobacter</taxon>
    </lineage>
</organism>
<dbReference type="Proteomes" id="UP000273119">
    <property type="component" value="Unassembled WGS sequence"/>
</dbReference>
<reference evidence="1 2" key="1">
    <citation type="submission" date="2018-07" db="EMBL/GenBank/DDBJ databases">
        <title>Arthrobacter sp. nov., isolated from raw cow's milk with high bacterial count.</title>
        <authorList>
            <person name="Hahne J."/>
            <person name="Isele D."/>
            <person name="Lipski A."/>
        </authorList>
    </citation>
    <scope>NUCLEOTIDE SEQUENCE [LARGE SCALE GENOMIC DNA]</scope>
    <source>
        <strain evidence="1 2">JZ R-183</strain>
    </source>
</reference>
<dbReference type="Gene3D" id="3.90.470.20">
    <property type="entry name" value="4'-phosphopantetheinyl transferase domain"/>
    <property type="match status" value="1"/>
</dbReference>
<protein>
    <recommendedName>
        <fullName evidence="3">Phosphopantetheinyl transferase</fullName>
    </recommendedName>
</protein>
<evidence type="ECO:0000313" key="2">
    <source>
        <dbReference type="Proteomes" id="UP000273119"/>
    </source>
</evidence>
<dbReference type="EMBL" id="QQXL01000003">
    <property type="protein sequence ID" value="RKW70833.1"/>
    <property type="molecule type" value="Genomic_DNA"/>
</dbReference>
<keyword evidence="2" id="KW-1185">Reference proteome</keyword>
<comment type="caution">
    <text evidence="1">The sequence shown here is derived from an EMBL/GenBank/DDBJ whole genome shotgun (WGS) entry which is preliminary data.</text>
</comment>
<dbReference type="GO" id="GO:0000287">
    <property type="term" value="F:magnesium ion binding"/>
    <property type="evidence" value="ECO:0007669"/>
    <property type="project" value="InterPro"/>
</dbReference>
<dbReference type="RefSeq" id="WP_121484859.1">
    <property type="nucleotide sequence ID" value="NZ_QQXL01000003.1"/>
</dbReference>
<sequence length="216" mass="22008">MKDSLPDGVRWACAPLAGWAQRATGAPESWGLSADETARAAAFTSDAARIRFVAGRLAAREVAAGWLGLIPQNVSVLSECPRCGVSGHGRPTLHRLTPDGEVGEALAQLSLSRAGGHVLLAMAPLGVSLGADLVELSDPAFDSSDPGYVGRAAIWALAEARGKAAGTGIVSGEPPAQPHEWVGEAAPGMLVAVVARKNSPCLTTSQTFPGEAGVGQ</sequence>
<proteinExistence type="predicted"/>
<dbReference type="AlphaFoldDB" id="A0A496PJZ1"/>
<dbReference type="InterPro" id="IPR037143">
    <property type="entry name" value="4-PPantetheinyl_Trfase_dom_sf"/>
</dbReference>
<evidence type="ECO:0000313" key="1">
    <source>
        <dbReference type="EMBL" id="RKW70833.1"/>
    </source>
</evidence>
<name>A0A496PJZ1_9MICC</name>
<gene>
    <name evidence="1" type="ORF">DWQ67_07005</name>
</gene>
<dbReference type="SUPFAM" id="SSF56214">
    <property type="entry name" value="4'-phosphopantetheinyl transferase"/>
    <property type="match status" value="1"/>
</dbReference>